<dbReference type="SMART" id="SM00904">
    <property type="entry name" value="Flavokinase"/>
    <property type="match status" value="1"/>
</dbReference>
<dbReference type="PANTHER" id="PTHR22749">
    <property type="entry name" value="RIBOFLAVIN KINASE/FMN ADENYLYLTRANSFERASE"/>
    <property type="match status" value="1"/>
</dbReference>
<evidence type="ECO:0000256" key="9">
    <source>
        <dbReference type="ARBA" id="ARBA00022827"/>
    </source>
</evidence>
<evidence type="ECO:0000256" key="3">
    <source>
        <dbReference type="ARBA" id="ARBA00022630"/>
    </source>
</evidence>
<comment type="pathway">
    <text evidence="1 14">Cofactor biosynthesis; FAD biosynthesis; FAD from FMN: step 1/1.</text>
</comment>
<dbReference type="NCBIfam" id="NF004162">
    <property type="entry name" value="PRK05627.1-5"/>
    <property type="match status" value="1"/>
</dbReference>
<gene>
    <name evidence="16" type="ORF">K4A83_07150</name>
</gene>
<dbReference type="EC" id="2.7.1.26" evidence="14"/>
<sequence>MTSSPTTVLTPTAIALGNFDGIHRGHQKVVRPVLDPVLDSDRVIVHSHPPTGQERGSVHVYPTVVTFKPHPQEFFSGQKRQLLTPLGEKAQILERLGIEQLVLLPFDQDLAALSPQDFVEHLLINQLQATRIAVGADFRFGHKRAGTVEDLQAIAQKFGCEVLITPLHRLETERISSSQIRQALINGDILRANNLLGRSYSITGTVVTGQQLGRTIGFPTANLEVSEDKLLPRHGVYSVRVWSNPEASPPSAPQIGVMNLGCRPTVDNSHQRTLEIHILGWSGDLYGQTLTITLEQFLRPEQKFSSLDELKQQIAQDCLTTRQLLHPESPHEV</sequence>
<comment type="catalytic activity">
    <reaction evidence="12 14">
        <text>riboflavin + ATP = FMN + ADP + H(+)</text>
        <dbReference type="Rhea" id="RHEA:14357"/>
        <dbReference type="ChEBI" id="CHEBI:15378"/>
        <dbReference type="ChEBI" id="CHEBI:30616"/>
        <dbReference type="ChEBI" id="CHEBI:57986"/>
        <dbReference type="ChEBI" id="CHEBI:58210"/>
        <dbReference type="ChEBI" id="CHEBI:456216"/>
        <dbReference type="EC" id="2.7.1.26"/>
    </reaction>
</comment>
<dbReference type="Proteomes" id="UP001526426">
    <property type="component" value="Unassembled WGS sequence"/>
</dbReference>
<dbReference type="GO" id="GO:0008531">
    <property type="term" value="F:riboflavin kinase activity"/>
    <property type="evidence" value="ECO:0007669"/>
    <property type="project" value="UniProtKB-EC"/>
</dbReference>
<keyword evidence="5 14" id="KW-0808">Transferase</keyword>
<dbReference type="SUPFAM" id="SSF82114">
    <property type="entry name" value="Riboflavin kinase-like"/>
    <property type="match status" value="1"/>
</dbReference>
<dbReference type="InterPro" id="IPR023465">
    <property type="entry name" value="Riboflavin_kinase_dom_sf"/>
</dbReference>
<proteinExistence type="inferred from homology"/>
<feature type="domain" description="Riboflavin kinase" evidence="15">
    <location>
        <begin position="195"/>
        <end position="326"/>
    </location>
</feature>
<keyword evidence="8 14" id="KW-0418">Kinase</keyword>
<dbReference type="InterPro" id="IPR002606">
    <property type="entry name" value="Riboflavin_kinase_bac"/>
</dbReference>
<keyword evidence="6 14" id="KW-0548">Nucleotidyltransferase</keyword>
<dbReference type="GO" id="GO:0003919">
    <property type="term" value="F:FMN adenylyltransferase activity"/>
    <property type="evidence" value="ECO:0007669"/>
    <property type="project" value="UniProtKB-EC"/>
</dbReference>
<evidence type="ECO:0000256" key="8">
    <source>
        <dbReference type="ARBA" id="ARBA00022777"/>
    </source>
</evidence>
<dbReference type="InterPro" id="IPR015864">
    <property type="entry name" value="FAD_synthase"/>
</dbReference>
<dbReference type="Pfam" id="PF06574">
    <property type="entry name" value="FAD_syn"/>
    <property type="match status" value="1"/>
</dbReference>
<evidence type="ECO:0000256" key="6">
    <source>
        <dbReference type="ARBA" id="ARBA00022695"/>
    </source>
</evidence>
<dbReference type="InterPro" id="IPR023468">
    <property type="entry name" value="Riboflavin_kinase"/>
</dbReference>
<dbReference type="NCBIfam" id="TIGR00083">
    <property type="entry name" value="ribF"/>
    <property type="match status" value="1"/>
</dbReference>
<reference evidence="16 17" key="1">
    <citation type="submission" date="2021-08" db="EMBL/GenBank/DDBJ databases">
        <title>Draft genome sequence of Spirulina subsalsa with high tolerance to salinity and hype-accumulation of phycocyanin.</title>
        <authorList>
            <person name="Pei H."/>
            <person name="Jiang L."/>
        </authorList>
    </citation>
    <scope>NUCLEOTIDE SEQUENCE [LARGE SCALE GENOMIC DNA]</scope>
    <source>
        <strain evidence="16 17">FACHB-351</strain>
    </source>
</reference>
<comment type="pathway">
    <text evidence="2 14">Cofactor biosynthesis; FMN biosynthesis; FMN from riboflavin (ATP route): step 1/1.</text>
</comment>
<evidence type="ECO:0000313" key="16">
    <source>
        <dbReference type="EMBL" id="MCW6036049.1"/>
    </source>
</evidence>
<name>A0ABT3L3G1_9CYAN</name>
<keyword evidence="9 14" id="KW-0274">FAD</keyword>
<evidence type="ECO:0000259" key="15">
    <source>
        <dbReference type="SMART" id="SM00904"/>
    </source>
</evidence>
<dbReference type="PANTHER" id="PTHR22749:SF6">
    <property type="entry name" value="RIBOFLAVIN KINASE"/>
    <property type="match status" value="1"/>
</dbReference>
<evidence type="ECO:0000256" key="5">
    <source>
        <dbReference type="ARBA" id="ARBA00022679"/>
    </source>
</evidence>
<evidence type="ECO:0000256" key="7">
    <source>
        <dbReference type="ARBA" id="ARBA00022741"/>
    </source>
</evidence>
<comment type="similarity">
    <text evidence="14">Belongs to the ribF family.</text>
</comment>
<dbReference type="Gene3D" id="3.40.50.620">
    <property type="entry name" value="HUPs"/>
    <property type="match status" value="1"/>
</dbReference>
<dbReference type="InterPro" id="IPR014729">
    <property type="entry name" value="Rossmann-like_a/b/a_fold"/>
</dbReference>
<dbReference type="PIRSF" id="PIRSF004491">
    <property type="entry name" value="FAD_Synth"/>
    <property type="match status" value="1"/>
</dbReference>
<keyword evidence="17" id="KW-1185">Reference proteome</keyword>
<evidence type="ECO:0000256" key="2">
    <source>
        <dbReference type="ARBA" id="ARBA00005201"/>
    </source>
</evidence>
<evidence type="ECO:0000256" key="4">
    <source>
        <dbReference type="ARBA" id="ARBA00022643"/>
    </source>
</evidence>
<dbReference type="Gene3D" id="2.40.30.30">
    <property type="entry name" value="Riboflavin kinase-like"/>
    <property type="match status" value="1"/>
</dbReference>
<dbReference type="Pfam" id="PF01687">
    <property type="entry name" value="Flavokinase"/>
    <property type="match status" value="1"/>
</dbReference>
<keyword evidence="7 14" id="KW-0547">Nucleotide-binding</keyword>
<evidence type="ECO:0000313" key="17">
    <source>
        <dbReference type="Proteomes" id="UP001526426"/>
    </source>
</evidence>
<comment type="caution">
    <text evidence="16">The sequence shown here is derived from an EMBL/GenBank/DDBJ whole genome shotgun (WGS) entry which is preliminary data.</text>
</comment>
<keyword evidence="4 14" id="KW-0288">FMN</keyword>
<keyword evidence="10 14" id="KW-0067">ATP-binding</keyword>
<dbReference type="EC" id="2.7.7.2" evidence="14"/>
<dbReference type="CDD" id="cd02064">
    <property type="entry name" value="FAD_synthetase_N"/>
    <property type="match status" value="1"/>
</dbReference>
<accession>A0ABT3L3G1</accession>
<keyword evidence="3 14" id="KW-0285">Flavoprotein</keyword>
<dbReference type="EMBL" id="JAIHOM010000026">
    <property type="protein sequence ID" value="MCW6036049.1"/>
    <property type="molecule type" value="Genomic_DNA"/>
</dbReference>
<organism evidence="16 17">
    <name type="scientific">Spirulina subsalsa FACHB-351</name>
    <dbReference type="NCBI Taxonomy" id="234711"/>
    <lineage>
        <taxon>Bacteria</taxon>
        <taxon>Bacillati</taxon>
        <taxon>Cyanobacteriota</taxon>
        <taxon>Cyanophyceae</taxon>
        <taxon>Spirulinales</taxon>
        <taxon>Spirulinaceae</taxon>
        <taxon>Spirulina</taxon>
    </lineage>
</organism>
<dbReference type="InterPro" id="IPR015865">
    <property type="entry name" value="Riboflavin_kinase_bac/euk"/>
</dbReference>
<evidence type="ECO:0000256" key="1">
    <source>
        <dbReference type="ARBA" id="ARBA00004726"/>
    </source>
</evidence>
<evidence type="ECO:0000256" key="14">
    <source>
        <dbReference type="PIRNR" id="PIRNR004491"/>
    </source>
</evidence>
<evidence type="ECO:0000256" key="10">
    <source>
        <dbReference type="ARBA" id="ARBA00022840"/>
    </source>
</evidence>
<dbReference type="NCBIfam" id="NF004160">
    <property type="entry name" value="PRK05627.1-3"/>
    <property type="match status" value="1"/>
</dbReference>
<protein>
    <recommendedName>
        <fullName evidence="14">Riboflavin biosynthesis protein</fullName>
    </recommendedName>
    <domain>
        <recommendedName>
            <fullName evidence="14">Riboflavin kinase</fullName>
            <ecNumber evidence="14">2.7.1.26</ecNumber>
        </recommendedName>
        <alternativeName>
            <fullName evidence="14">Flavokinase</fullName>
        </alternativeName>
    </domain>
    <domain>
        <recommendedName>
            <fullName evidence="14">FMN adenylyltransferase</fullName>
            <ecNumber evidence="14">2.7.7.2</ecNumber>
        </recommendedName>
        <alternativeName>
            <fullName evidence="14">FAD pyrophosphorylase</fullName>
        </alternativeName>
        <alternativeName>
            <fullName evidence="14">FAD synthase</fullName>
        </alternativeName>
    </domain>
</protein>
<evidence type="ECO:0000256" key="13">
    <source>
        <dbReference type="ARBA" id="ARBA00049494"/>
    </source>
</evidence>
<evidence type="ECO:0000256" key="11">
    <source>
        <dbReference type="ARBA" id="ARBA00023268"/>
    </source>
</evidence>
<dbReference type="SUPFAM" id="SSF52374">
    <property type="entry name" value="Nucleotidylyl transferase"/>
    <property type="match status" value="1"/>
</dbReference>
<evidence type="ECO:0000256" key="12">
    <source>
        <dbReference type="ARBA" id="ARBA00047880"/>
    </source>
</evidence>
<comment type="catalytic activity">
    <reaction evidence="13 14">
        <text>FMN + ATP + H(+) = FAD + diphosphate</text>
        <dbReference type="Rhea" id="RHEA:17237"/>
        <dbReference type="ChEBI" id="CHEBI:15378"/>
        <dbReference type="ChEBI" id="CHEBI:30616"/>
        <dbReference type="ChEBI" id="CHEBI:33019"/>
        <dbReference type="ChEBI" id="CHEBI:57692"/>
        <dbReference type="ChEBI" id="CHEBI:58210"/>
        <dbReference type="EC" id="2.7.7.2"/>
    </reaction>
</comment>
<keyword evidence="11" id="KW-0511">Multifunctional enzyme</keyword>